<dbReference type="Proteomes" id="UP000463470">
    <property type="component" value="Unassembled WGS sequence"/>
</dbReference>
<dbReference type="PANTHER" id="PTHR33434">
    <property type="entry name" value="DEGV DOMAIN-CONTAINING PROTEIN DR_1986-RELATED"/>
    <property type="match status" value="1"/>
</dbReference>
<dbReference type="NCBIfam" id="TIGR00762">
    <property type="entry name" value="DegV"/>
    <property type="match status" value="1"/>
</dbReference>
<dbReference type="Pfam" id="PF02645">
    <property type="entry name" value="DegV"/>
    <property type="match status" value="1"/>
</dbReference>
<sequence>MFRPLPRIQLVTDSTAYLTSEEIRRLQAHVLSLQVITEDRSFPETEIDSEAFAGYLRKAPKVPTTSQPPPARFLELYEVLASAGEPVISLHISSGLSGTWQAASAVAAGLEGAPIHVVDSLSAGMGLKLQVEAAHAAIAAEMPPEKVIEAICRVRDRHNLFLIVDSLEYLYKGGRIGGAQSLIGSLLQIKPILWLQEGRIEIFEKIRTRRKAFQRVAEFIAERWRQEGPLRLDVGHVYAPEAAKEFCEQIVDLVPEAKPTFSDIGPVIAVHVGPGTVGVAMAPLEKYE</sequence>
<gene>
    <name evidence="2" type="ORF">GTO91_03315</name>
</gene>
<dbReference type="RefSeq" id="WP_161254792.1">
    <property type="nucleotide sequence ID" value="NZ_WXEY01000002.1"/>
</dbReference>
<name>A0A845L1A1_9FIRM</name>
<dbReference type="EMBL" id="WXEY01000002">
    <property type="protein sequence ID" value="MZP28739.1"/>
    <property type="molecule type" value="Genomic_DNA"/>
</dbReference>
<dbReference type="Gene3D" id="3.30.1180.10">
    <property type="match status" value="1"/>
</dbReference>
<dbReference type="AlphaFoldDB" id="A0A845L1A1"/>
<proteinExistence type="predicted"/>
<dbReference type="PANTHER" id="PTHR33434:SF2">
    <property type="entry name" value="FATTY ACID-BINDING PROTEIN TM_1468"/>
    <property type="match status" value="1"/>
</dbReference>
<dbReference type="InterPro" id="IPR050270">
    <property type="entry name" value="DegV_domain_contain"/>
</dbReference>
<dbReference type="PROSITE" id="PS51482">
    <property type="entry name" value="DEGV"/>
    <property type="match status" value="1"/>
</dbReference>
<dbReference type="Gene3D" id="3.40.50.10170">
    <property type="match status" value="1"/>
</dbReference>
<dbReference type="SUPFAM" id="SSF82549">
    <property type="entry name" value="DAK1/DegV-like"/>
    <property type="match status" value="1"/>
</dbReference>
<dbReference type="InterPro" id="IPR003797">
    <property type="entry name" value="DegV"/>
</dbReference>
<evidence type="ECO:0000313" key="3">
    <source>
        <dbReference type="Proteomes" id="UP000463470"/>
    </source>
</evidence>
<dbReference type="OrthoDB" id="9780216at2"/>
<accession>A0A845L1A1</accession>
<organism evidence="2 3">
    <name type="scientific">Heliomicrobium undosum</name>
    <dbReference type="NCBI Taxonomy" id="121734"/>
    <lineage>
        <taxon>Bacteria</taxon>
        <taxon>Bacillati</taxon>
        <taxon>Bacillota</taxon>
        <taxon>Clostridia</taxon>
        <taxon>Eubacteriales</taxon>
        <taxon>Heliobacteriaceae</taxon>
        <taxon>Heliomicrobium</taxon>
    </lineage>
</organism>
<evidence type="ECO:0000313" key="2">
    <source>
        <dbReference type="EMBL" id="MZP28739.1"/>
    </source>
</evidence>
<comment type="caution">
    <text evidence="2">The sequence shown here is derived from an EMBL/GenBank/DDBJ whole genome shotgun (WGS) entry which is preliminary data.</text>
</comment>
<keyword evidence="3" id="KW-1185">Reference proteome</keyword>
<reference evidence="2 3" key="1">
    <citation type="submission" date="2020-01" db="EMBL/GenBank/DDBJ databases">
        <title>Whole-genome sequence of Heliobacterium undosum DSM 13378.</title>
        <authorList>
            <person name="Kyndt J.A."/>
            <person name="Meyer T.E."/>
        </authorList>
    </citation>
    <scope>NUCLEOTIDE SEQUENCE [LARGE SCALE GENOMIC DNA]</scope>
    <source>
        <strain evidence="2 3">DSM 13378</strain>
    </source>
</reference>
<dbReference type="InterPro" id="IPR043168">
    <property type="entry name" value="DegV_C"/>
</dbReference>
<protein>
    <submittedName>
        <fullName evidence="2">DegV family EDD domain-containing protein</fullName>
    </submittedName>
</protein>
<dbReference type="GO" id="GO:0008289">
    <property type="term" value="F:lipid binding"/>
    <property type="evidence" value="ECO:0007669"/>
    <property type="project" value="UniProtKB-KW"/>
</dbReference>
<evidence type="ECO:0000256" key="1">
    <source>
        <dbReference type="ARBA" id="ARBA00023121"/>
    </source>
</evidence>
<keyword evidence="1" id="KW-0446">Lipid-binding</keyword>